<dbReference type="OrthoDB" id="193289at2"/>
<feature type="signal peptide" evidence="1">
    <location>
        <begin position="1"/>
        <end position="21"/>
    </location>
</feature>
<proteinExistence type="predicted"/>
<gene>
    <name evidence="2" type="ordered locus">Caka_2146</name>
</gene>
<organism evidence="2 3">
    <name type="scientific">Coraliomargarita akajimensis (strain DSM 45221 / IAM 15411 / JCM 23193 / KCTC 12865 / 04OKA010-24)</name>
    <dbReference type="NCBI Taxonomy" id="583355"/>
    <lineage>
        <taxon>Bacteria</taxon>
        <taxon>Pseudomonadati</taxon>
        <taxon>Verrucomicrobiota</taxon>
        <taxon>Opitutia</taxon>
        <taxon>Puniceicoccales</taxon>
        <taxon>Coraliomargaritaceae</taxon>
        <taxon>Coraliomargarita</taxon>
    </lineage>
</organism>
<evidence type="ECO:0000313" key="2">
    <source>
        <dbReference type="EMBL" id="ADE55164.1"/>
    </source>
</evidence>
<evidence type="ECO:0000313" key="3">
    <source>
        <dbReference type="Proteomes" id="UP000000925"/>
    </source>
</evidence>
<dbReference type="RefSeq" id="WP_013043886.1">
    <property type="nucleotide sequence ID" value="NC_014008.1"/>
</dbReference>
<dbReference type="STRING" id="583355.Caka_2146"/>
<protein>
    <submittedName>
        <fullName evidence="2">Phosphate-selective porin O and P</fullName>
    </submittedName>
</protein>
<feature type="chain" id="PRO_5003071575" evidence="1">
    <location>
        <begin position="22"/>
        <end position="304"/>
    </location>
</feature>
<dbReference type="SUPFAM" id="SSF56935">
    <property type="entry name" value="Porins"/>
    <property type="match status" value="1"/>
</dbReference>
<reference evidence="2 3" key="1">
    <citation type="journal article" date="2010" name="Stand. Genomic Sci.">
        <title>Complete genome sequence of Coraliomargarita akajimensis type strain (04OKA010-24).</title>
        <authorList>
            <person name="Mavromatis K."/>
            <person name="Abt B."/>
            <person name="Brambilla E."/>
            <person name="Lapidus A."/>
            <person name="Copeland A."/>
            <person name="Deshpande S."/>
            <person name="Nolan M."/>
            <person name="Lucas S."/>
            <person name="Tice H."/>
            <person name="Cheng J.F."/>
            <person name="Han C."/>
            <person name="Detter J.C."/>
            <person name="Woyke T."/>
            <person name="Goodwin L."/>
            <person name="Pitluck S."/>
            <person name="Held B."/>
            <person name="Brettin T."/>
            <person name="Tapia R."/>
            <person name="Ivanova N."/>
            <person name="Mikhailova N."/>
            <person name="Pati A."/>
            <person name="Liolios K."/>
            <person name="Chen A."/>
            <person name="Palaniappan K."/>
            <person name="Land M."/>
            <person name="Hauser L."/>
            <person name="Chang Y.J."/>
            <person name="Jeffries C.D."/>
            <person name="Rohde M."/>
            <person name="Goker M."/>
            <person name="Bristow J."/>
            <person name="Eisen J.A."/>
            <person name="Markowitz V."/>
            <person name="Hugenholtz P."/>
            <person name="Klenk H.P."/>
            <person name="Kyrpides N.C."/>
        </authorList>
    </citation>
    <scope>NUCLEOTIDE SEQUENCE [LARGE SCALE GENOMIC DNA]</scope>
    <source>
        <strain evidence="3">DSM 45221 / IAM 15411 / JCM 23193 / KCTC 12865</strain>
    </source>
</reference>
<keyword evidence="3" id="KW-1185">Reference proteome</keyword>
<dbReference type="Proteomes" id="UP000000925">
    <property type="component" value="Chromosome"/>
</dbReference>
<dbReference type="AlphaFoldDB" id="D5EM04"/>
<sequence>MNKTILSIAAGAAFVGAQASAEIVLTDSLSAYGYLDIAYVGTDVPGVDSNASVAEYELGFNFQEAESPFFATVELSYNGTTSVFETAVVGYQATEELVITAGNILSYQGWETFDATGLYQWSYAYQSGAVGGTIYDAYAVGVAADYVTDSFAAGLWIGDDGVQNDIAWEALLAFTGVENLTIKGILAGADTKTTYNLWASYELDAFTFAAEYIINDRKNLGDQHGWLVMANYSADKWGLTGRISQRTDDYLVTSELVKYTISPSYVFSDNFSGLLEVSFLDDEVNGVAGNTSYTEFAAELIYTF</sequence>
<name>D5EM04_CORAD</name>
<keyword evidence="1" id="KW-0732">Signal</keyword>
<accession>D5EM04</accession>
<dbReference type="eggNOG" id="ENOG502ZAPN">
    <property type="taxonomic scope" value="Bacteria"/>
</dbReference>
<dbReference type="HOGENOM" id="CLU_855115_0_0_0"/>
<evidence type="ECO:0000256" key="1">
    <source>
        <dbReference type="SAM" id="SignalP"/>
    </source>
</evidence>
<dbReference type="EMBL" id="CP001998">
    <property type="protein sequence ID" value="ADE55164.1"/>
    <property type="molecule type" value="Genomic_DNA"/>
</dbReference>
<dbReference type="KEGG" id="caa:Caka_2146"/>